<dbReference type="EMBL" id="PXNQ02000007">
    <property type="protein sequence ID" value="RNF34195.1"/>
    <property type="molecule type" value="Genomic_DNA"/>
</dbReference>
<dbReference type="InterPro" id="IPR046938">
    <property type="entry name" value="DNA_clamp_sf"/>
</dbReference>
<keyword evidence="5" id="KW-0808">Transferase</keyword>
<keyword evidence="6" id="KW-0548">Nucleotidyltransferase</keyword>
<evidence type="ECO:0000256" key="2">
    <source>
        <dbReference type="ARBA" id="ARBA00010752"/>
    </source>
</evidence>
<evidence type="ECO:0000256" key="8">
    <source>
        <dbReference type="ARBA" id="ARBA00022932"/>
    </source>
</evidence>
<feature type="domain" description="DNA polymerase III beta sliding clamp central" evidence="12">
    <location>
        <begin position="1"/>
        <end position="75"/>
    </location>
</feature>
<comment type="caution">
    <text evidence="13">The sequence shown here is derived from an EMBL/GenBank/DDBJ whole genome shotgun (WGS) entry which is preliminary data.</text>
</comment>
<evidence type="ECO:0000313" key="13">
    <source>
        <dbReference type="EMBL" id="RNF34195.1"/>
    </source>
</evidence>
<dbReference type="InterPro" id="IPR022637">
    <property type="entry name" value="DNA_polIII_beta_cen"/>
</dbReference>
<comment type="similarity">
    <text evidence="2">Belongs to the beta sliding clamp family.</text>
</comment>
<keyword evidence="14" id="KW-1185">Reference proteome</keyword>
<evidence type="ECO:0000259" key="12">
    <source>
        <dbReference type="Pfam" id="PF02767"/>
    </source>
</evidence>
<dbReference type="GO" id="GO:0008408">
    <property type="term" value="F:3'-5' exonuclease activity"/>
    <property type="evidence" value="ECO:0007669"/>
    <property type="project" value="InterPro"/>
</dbReference>
<dbReference type="AlphaFoldDB" id="A0A422QW53"/>
<dbReference type="GO" id="GO:0005737">
    <property type="term" value="C:cytoplasm"/>
    <property type="evidence" value="ECO:0007669"/>
    <property type="project" value="UniProtKB-SubCell"/>
</dbReference>
<evidence type="ECO:0000256" key="10">
    <source>
        <dbReference type="ARBA" id="ARBA00030988"/>
    </source>
</evidence>
<evidence type="ECO:0000256" key="5">
    <source>
        <dbReference type="ARBA" id="ARBA00022679"/>
    </source>
</evidence>
<reference evidence="13" key="1">
    <citation type="submission" date="2018-05" db="EMBL/GenBank/DDBJ databases">
        <title>Reclassification of Methylarcula marina and Methylarcula terricola as Paracoccus methylarcula sp.nov., comb.nov. and Paracoccus terricola comb.nov.</title>
        <authorList>
            <person name="Shmareva M.N."/>
            <person name="Doronina N.V."/>
            <person name="Vasilenko O.V."/>
            <person name="Tarlachkov S.V."/>
            <person name="Trotsenko Y.A."/>
        </authorList>
    </citation>
    <scope>NUCLEOTIDE SEQUENCE [LARGE SCALE GENOMIC DNA]</scope>
    <source>
        <strain evidence="13">VKM B-2159</strain>
    </source>
</reference>
<dbReference type="InterPro" id="IPR001001">
    <property type="entry name" value="DNA_polIII_beta"/>
</dbReference>
<evidence type="ECO:0000256" key="4">
    <source>
        <dbReference type="ARBA" id="ARBA00022490"/>
    </source>
</evidence>
<dbReference type="Pfam" id="PF02767">
    <property type="entry name" value="DNA_pol3_beta_2"/>
    <property type="match status" value="1"/>
</dbReference>
<evidence type="ECO:0000256" key="1">
    <source>
        <dbReference type="ARBA" id="ARBA00004496"/>
    </source>
</evidence>
<dbReference type="RefSeq" id="WP_106691701.1">
    <property type="nucleotide sequence ID" value="NZ_PXNQ02000007.1"/>
</dbReference>
<dbReference type="PANTHER" id="PTHR30478">
    <property type="entry name" value="DNA POLYMERASE III SUBUNIT BETA"/>
    <property type="match status" value="1"/>
</dbReference>
<dbReference type="SUPFAM" id="SSF55979">
    <property type="entry name" value="DNA clamp"/>
    <property type="match status" value="1"/>
</dbReference>
<dbReference type="GO" id="GO:0006271">
    <property type="term" value="P:DNA strand elongation involved in DNA replication"/>
    <property type="evidence" value="ECO:0007669"/>
    <property type="project" value="TreeGrafter"/>
</dbReference>
<evidence type="ECO:0000256" key="3">
    <source>
        <dbReference type="ARBA" id="ARBA00021035"/>
    </source>
</evidence>
<gene>
    <name evidence="13" type="ORF">A7A09_012380</name>
</gene>
<dbReference type="GO" id="GO:0003887">
    <property type="term" value="F:DNA-directed DNA polymerase activity"/>
    <property type="evidence" value="ECO:0007669"/>
    <property type="project" value="UniProtKB-KW"/>
</dbReference>
<comment type="subcellular location">
    <subcellularLocation>
        <location evidence="1">Cytoplasm</location>
    </subcellularLocation>
</comment>
<accession>A0A422QW53</accession>
<protein>
    <recommendedName>
        <fullName evidence="3">Beta sliding clamp</fullName>
    </recommendedName>
    <alternativeName>
        <fullName evidence="11">Beta-clamp processivity factor</fullName>
    </alternativeName>
    <alternativeName>
        <fullName evidence="10">DNA polymerase III beta sliding clamp subunit</fullName>
    </alternativeName>
</protein>
<keyword evidence="7" id="KW-0235">DNA replication</keyword>
<dbReference type="Gene3D" id="3.70.10.10">
    <property type="match status" value="1"/>
</dbReference>
<evidence type="ECO:0000256" key="11">
    <source>
        <dbReference type="ARBA" id="ARBA00033276"/>
    </source>
</evidence>
<evidence type="ECO:0000256" key="9">
    <source>
        <dbReference type="ARBA" id="ARBA00023125"/>
    </source>
</evidence>
<proteinExistence type="inferred from homology"/>
<evidence type="ECO:0000313" key="14">
    <source>
        <dbReference type="Proteomes" id="UP000238137"/>
    </source>
</evidence>
<dbReference type="GO" id="GO:0009360">
    <property type="term" value="C:DNA polymerase III complex"/>
    <property type="evidence" value="ECO:0007669"/>
    <property type="project" value="InterPro"/>
</dbReference>
<dbReference type="GO" id="GO:0003677">
    <property type="term" value="F:DNA binding"/>
    <property type="evidence" value="ECO:0007669"/>
    <property type="project" value="UniProtKB-KW"/>
</dbReference>
<evidence type="ECO:0000256" key="6">
    <source>
        <dbReference type="ARBA" id="ARBA00022695"/>
    </source>
</evidence>
<dbReference type="OrthoDB" id="8421503at2"/>
<dbReference type="PANTHER" id="PTHR30478:SF0">
    <property type="entry name" value="BETA SLIDING CLAMP"/>
    <property type="match status" value="1"/>
</dbReference>
<sequence length="127" mass="14006">MVSTDGHRLTQVDCPDTRWKREGMILPSAAVSQLRKDLKGLDKIKVAQSKDKLALKTTNPNWSMVTKLIDGTFPDYRRVIPTDLDGSFSVALTGRCPGGATSVERSQHCPAYRSRGIPHVRAFAGPR</sequence>
<keyword evidence="4" id="KW-0963">Cytoplasm</keyword>
<dbReference type="Gene3D" id="3.10.150.10">
    <property type="entry name" value="DNA Polymerase III, subunit A, domain 2"/>
    <property type="match status" value="1"/>
</dbReference>
<evidence type="ECO:0000256" key="7">
    <source>
        <dbReference type="ARBA" id="ARBA00022705"/>
    </source>
</evidence>
<keyword evidence="8" id="KW-0239">DNA-directed DNA polymerase</keyword>
<keyword evidence="9" id="KW-0238">DNA-binding</keyword>
<organism evidence="13 14">
    <name type="scientific">Paracoccus methylarcula</name>
    <dbReference type="NCBI Taxonomy" id="72022"/>
    <lineage>
        <taxon>Bacteria</taxon>
        <taxon>Pseudomonadati</taxon>
        <taxon>Pseudomonadota</taxon>
        <taxon>Alphaproteobacteria</taxon>
        <taxon>Rhodobacterales</taxon>
        <taxon>Paracoccaceae</taxon>
        <taxon>Paracoccus</taxon>
    </lineage>
</organism>
<name>A0A422QW53_9RHOB</name>
<dbReference type="Proteomes" id="UP000238137">
    <property type="component" value="Unassembled WGS sequence"/>
</dbReference>